<keyword evidence="3" id="KW-1185">Reference proteome</keyword>
<feature type="transmembrane region" description="Helical" evidence="1">
    <location>
        <begin position="49"/>
        <end position="72"/>
    </location>
</feature>
<dbReference type="AlphaFoldDB" id="A0AAD3T3R9"/>
<keyword evidence="1" id="KW-0812">Transmembrane</keyword>
<protein>
    <submittedName>
        <fullName evidence="2">Uncharacterized protein</fullName>
    </submittedName>
</protein>
<evidence type="ECO:0000313" key="2">
    <source>
        <dbReference type="EMBL" id="GMH22091.1"/>
    </source>
</evidence>
<name>A0AAD3T3R9_NEPGR</name>
<keyword evidence="1" id="KW-0472">Membrane</keyword>
<evidence type="ECO:0000313" key="3">
    <source>
        <dbReference type="Proteomes" id="UP001279734"/>
    </source>
</evidence>
<accession>A0AAD3T3R9</accession>
<evidence type="ECO:0000256" key="1">
    <source>
        <dbReference type="SAM" id="Phobius"/>
    </source>
</evidence>
<comment type="caution">
    <text evidence="2">The sequence shown here is derived from an EMBL/GenBank/DDBJ whole genome shotgun (WGS) entry which is preliminary data.</text>
</comment>
<sequence>MLSLIATFDFLAFLVWYWRCAFGTFGLVVCCCCLCSIPQHVPGSLVFSMLNLVWCCVLNVASIVPVGVEVVWDWLRCVCDARGVLSRGPRILDSQCFGCAWFSAARMMQFSGRLGHALGFDSSCGCLGRHLDGSHVHCIVAEVVGDTCVLLYLSKGSCLVAKMGLDAPLVICP</sequence>
<proteinExistence type="predicted"/>
<keyword evidence="1" id="KW-1133">Transmembrane helix</keyword>
<organism evidence="2 3">
    <name type="scientific">Nepenthes gracilis</name>
    <name type="common">Slender pitcher plant</name>
    <dbReference type="NCBI Taxonomy" id="150966"/>
    <lineage>
        <taxon>Eukaryota</taxon>
        <taxon>Viridiplantae</taxon>
        <taxon>Streptophyta</taxon>
        <taxon>Embryophyta</taxon>
        <taxon>Tracheophyta</taxon>
        <taxon>Spermatophyta</taxon>
        <taxon>Magnoliopsida</taxon>
        <taxon>eudicotyledons</taxon>
        <taxon>Gunneridae</taxon>
        <taxon>Pentapetalae</taxon>
        <taxon>Caryophyllales</taxon>
        <taxon>Nepenthaceae</taxon>
        <taxon>Nepenthes</taxon>
    </lineage>
</organism>
<dbReference type="Proteomes" id="UP001279734">
    <property type="component" value="Unassembled WGS sequence"/>
</dbReference>
<reference evidence="2" key="1">
    <citation type="submission" date="2023-05" db="EMBL/GenBank/DDBJ databases">
        <title>Nepenthes gracilis genome sequencing.</title>
        <authorList>
            <person name="Fukushima K."/>
        </authorList>
    </citation>
    <scope>NUCLEOTIDE SEQUENCE</scope>
    <source>
        <strain evidence="2">SING2019-196</strain>
    </source>
</reference>
<feature type="transmembrane region" description="Helical" evidence="1">
    <location>
        <begin position="16"/>
        <end position="37"/>
    </location>
</feature>
<gene>
    <name evidence="2" type="ORF">Nepgr_023934</name>
</gene>
<dbReference type="EMBL" id="BSYO01000024">
    <property type="protein sequence ID" value="GMH22091.1"/>
    <property type="molecule type" value="Genomic_DNA"/>
</dbReference>